<comment type="pathway">
    <text evidence="1">Lipid metabolism; fatty acid biosynthesis.</text>
</comment>
<dbReference type="Gene3D" id="1.10.8.400">
    <property type="entry name" value="Enoyl acyl carrier protein reductase"/>
    <property type="match status" value="1"/>
</dbReference>
<dbReference type="CDD" id="cd05372">
    <property type="entry name" value="ENR_SDR"/>
    <property type="match status" value="1"/>
</dbReference>
<evidence type="ECO:0000256" key="10">
    <source>
        <dbReference type="PIRSR" id="PIRSR000094-2"/>
    </source>
</evidence>
<dbReference type="GO" id="GO:0004318">
    <property type="term" value="F:enoyl-[acyl-carrier-protein] reductase (NADH) activity"/>
    <property type="evidence" value="ECO:0007669"/>
    <property type="project" value="UniProtKB-EC"/>
</dbReference>
<accession>A0A7C4QMW3</accession>
<dbReference type="InterPro" id="IPR036291">
    <property type="entry name" value="NAD(P)-bd_dom_sf"/>
</dbReference>
<comment type="similarity">
    <text evidence="2 8">Belongs to the short-chain dehydrogenases/reductases (SDR) family. FabI subfamily.</text>
</comment>
<dbReference type="AlphaFoldDB" id="A0A7C4QMW3"/>
<evidence type="ECO:0000256" key="6">
    <source>
        <dbReference type="ARBA" id="ARBA00023098"/>
    </source>
</evidence>
<feature type="binding site" evidence="10">
    <location>
        <position position="101"/>
    </location>
    <ligand>
        <name>substrate</name>
    </ligand>
</feature>
<dbReference type="InterPro" id="IPR002347">
    <property type="entry name" value="SDR_fam"/>
</dbReference>
<keyword evidence="4" id="KW-0276">Fatty acid metabolism</keyword>
<dbReference type="Gene3D" id="3.40.50.720">
    <property type="entry name" value="NAD(P)-binding Rossmann-like Domain"/>
    <property type="match status" value="1"/>
</dbReference>
<organism evidence="12">
    <name type="scientific">Schlesneria paludicola</name>
    <dbReference type="NCBI Taxonomy" id="360056"/>
    <lineage>
        <taxon>Bacteria</taxon>
        <taxon>Pseudomonadati</taxon>
        <taxon>Planctomycetota</taxon>
        <taxon>Planctomycetia</taxon>
        <taxon>Planctomycetales</taxon>
        <taxon>Planctomycetaceae</taxon>
        <taxon>Schlesneria</taxon>
    </lineage>
</organism>
<feature type="active site" description="Proton acceptor" evidence="9">
    <location>
        <position position="161"/>
    </location>
</feature>
<evidence type="ECO:0000256" key="8">
    <source>
        <dbReference type="PIRNR" id="PIRNR000094"/>
    </source>
</evidence>
<keyword evidence="3 8" id="KW-0444">Lipid biosynthesis</keyword>
<comment type="catalytic activity">
    <reaction evidence="8">
        <text>a 2,3-saturated acyl-[ACP] + NAD(+) = a (2E)-enoyl-[ACP] + NADH + H(+)</text>
        <dbReference type="Rhea" id="RHEA:10240"/>
        <dbReference type="Rhea" id="RHEA-COMP:9925"/>
        <dbReference type="Rhea" id="RHEA-COMP:9926"/>
        <dbReference type="ChEBI" id="CHEBI:15378"/>
        <dbReference type="ChEBI" id="CHEBI:57540"/>
        <dbReference type="ChEBI" id="CHEBI:57945"/>
        <dbReference type="ChEBI" id="CHEBI:78784"/>
        <dbReference type="ChEBI" id="CHEBI:78785"/>
        <dbReference type="EC" id="1.3.1.9"/>
    </reaction>
</comment>
<name>A0A7C4QMW3_9PLAN</name>
<dbReference type="PANTHER" id="PTHR43159">
    <property type="entry name" value="ENOYL-[ACYL-CARRIER-PROTEIN] REDUCTASE"/>
    <property type="match status" value="1"/>
</dbReference>
<evidence type="ECO:0000256" key="3">
    <source>
        <dbReference type="ARBA" id="ARBA00022516"/>
    </source>
</evidence>
<reference evidence="12" key="1">
    <citation type="journal article" date="2020" name="mSystems">
        <title>Genome- and Community-Level Interaction Insights into Carbon Utilization and Element Cycling Functions of Hydrothermarchaeota in Hydrothermal Sediment.</title>
        <authorList>
            <person name="Zhou Z."/>
            <person name="Liu Y."/>
            <person name="Xu W."/>
            <person name="Pan J."/>
            <person name="Luo Z.H."/>
            <person name="Li M."/>
        </authorList>
    </citation>
    <scope>NUCLEOTIDE SEQUENCE [LARGE SCALE GENOMIC DNA]</scope>
    <source>
        <strain evidence="12">SpSt-508</strain>
    </source>
</reference>
<dbReference type="EC" id="1.3.1.9" evidence="8"/>
<evidence type="ECO:0000256" key="4">
    <source>
        <dbReference type="ARBA" id="ARBA00022832"/>
    </source>
</evidence>
<dbReference type="SUPFAM" id="SSF51735">
    <property type="entry name" value="NAD(P)-binding Rossmann-fold domains"/>
    <property type="match status" value="1"/>
</dbReference>
<gene>
    <name evidence="12" type="ORF">ENS64_01350</name>
</gene>
<dbReference type="PANTHER" id="PTHR43159:SF2">
    <property type="entry name" value="ENOYL-[ACYL-CARRIER-PROTEIN] REDUCTASE [NADH], CHLOROPLASTIC"/>
    <property type="match status" value="1"/>
</dbReference>
<dbReference type="GO" id="GO:0006633">
    <property type="term" value="P:fatty acid biosynthetic process"/>
    <property type="evidence" value="ECO:0007669"/>
    <property type="project" value="UniProtKB-KW"/>
</dbReference>
<dbReference type="Pfam" id="PF13561">
    <property type="entry name" value="adh_short_C2"/>
    <property type="match status" value="1"/>
</dbReference>
<feature type="active site" description="Proton acceptor" evidence="9">
    <location>
        <position position="151"/>
    </location>
</feature>
<evidence type="ECO:0000256" key="2">
    <source>
        <dbReference type="ARBA" id="ARBA00009233"/>
    </source>
</evidence>
<feature type="binding site" evidence="11">
    <location>
        <position position="168"/>
    </location>
    <ligand>
        <name>NAD(+)</name>
        <dbReference type="ChEBI" id="CHEBI:57540"/>
    </ligand>
</feature>
<sequence>MGLMDGKKGLVFGVANDHSIAWAIAEALHREGASLGFTHLPDKDPTNPKMERRVRKLVDPIGAKMLVPCNVQNDDDLDRTFAAAKETFGSLDFVVHSIAYAPIEDLKVPVYGVSREGFKVSMEISAYSLLAICRRSRPLMPQGGSIISLTYLGGEKVIPGYNLMGLCKAALESAVAYLAHELGPEKIRVNALSAGPIRTLSSSAVKGIDMMLSAYDRMAPLRRNVEPAEVAQSALYLLSDLSSGVTGETLHVDSGFHVMGAPPIEAAP</sequence>
<evidence type="ECO:0000256" key="5">
    <source>
        <dbReference type="ARBA" id="ARBA00023002"/>
    </source>
</evidence>
<keyword evidence="8 11" id="KW-0520">NAD</keyword>
<protein>
    <recommendedName>
        <fullName evidence="8">Enoyl-[acyl-carrier-protein] reductase [NADH]</fullName>
        <ecNumber evidence="8">1.3.1.9</ecNumber>
    </recommendedName>
</protein>
<feature type="binding site" evidence="11">
    <location>
        <position position="98"/>
    </location>
    <ligand>
        <name>NAD(+)</name>
        <dbReference type="ChEBI" id="CHEBI:57540"/>
    </ligand>
</feature>
<keyword evidence="5 8" id="KW-0560">Oxidoreductase</keyword>
<dbReference type="PIRSF" id="PIRSF000094">
    <property type="entry name" value="Enoyl-ACP_rdct"/>
    <property type="match status" value="1"/>
</dbReference>
<feature type="binding site" evidence="11">
    <location>
        <begin position="19"/>
        <end position="20"/>
    </location>
    <ligand>
        <name>NAD(+)</name>
        <dbReference type="ChEBI" id="CHEBI:57540"/>
    </ligand>
</feature>
<evidence type="ECO:0000256" key="11">
    <source>
        <dbReference type="PIRSR" id="PIRSR000094-3"/>
    </source>
</evidence>
<evidence type="ECO:0000256" key="1">
    <source>
        <dbReference type="ARBA" id="ARBA00005194"/>
    </source>
</evidence>
<keyword evidence="7 8" id="KW-0275">Fatty acid biosynthesis</keyword>
<feature type="binding site" evidence="11">
    <location>
        <position position="13"/>
    </location>
    <ligand>
        <name>NAD(+)</name>
        <dbReference type="ChEBI" id="CHEBI:57540"/>
    </ligand>
</feature>
<evidence type="ECO:0000256" key="9">
    <source>
        <dbReference type="PIRSR" id="PIRSR000094-1"/>
    </source>
</evidence>
<comment type="caution">
    <text evidence="12">The sequence shown here is derived from an EMBL/GenBank/DDBJ whole genome shotgun (WGS) entry which is preliminary data.</text>
</comment>
<evidence type="ECO:0000256" key="7">
    <source>
        <dbReference type="ARBA" id="ARBA00023160"/>
    </source>
</evidence>
<evidence type="ECO:0000313" key="12">
    <source>
        <dbReference type="EMBL" id="HGT37905.1"/>
    </source>
</evidence>
<proteinExistence type="inferred from homology"/>
<keyword evidence="6" id="KW-0443">Lipid metabolism</keyword>
<dbReference type="InterPro" id="IPR014358">
    <property type="entry name" value="Enoyl-ACP_Rdtase_NADH"/>
</dbReference>
<feature type="binding site" evidence="11">
    <location>
        <begin position="197"/>
        <end position="201"/>
    </location>
    <ligand>
        <name>NAD(+)</name>
        <dbReference type="ChEBI" id="CHEBI:57540"/>
    </ligand>
</feature>
<dbReference type="EMBL" id="DSVQ01000003">
    <property type="protein sequence ID" value="HGT37905.1"/>
    <property type="molecule type" value="Genomic_DNA"/>
</dbReference>
<dbReference type="PRINTS" id="PR00081">
    <property type="entry name" value="GDHRDH"/>
</dbReference>